<proteinExistence type="predicted"/>
<dbReference type="OrthoDB" id="839391at2"/>
<dbReference type="Proteomes" id="UP000283255">
    <property type="component" value="Unassembled WGS sequence"/>
</dbReference>
<accession>A0A418YD06</accession>
<sequence length="93" mass="10298">MTSQYCPICQVETSYNPRYPRYVCGHCAELAADENGRLLQFFNTCVSGGFKAEYTDTGEERNSHLCFIKGVACYANEARFGGIVIQPVSQASI</sequence>
<evidence type="ECO:0008006" key="3">
    <source>
        <dbReference type="Google" id="ProtNLM"/>
    </source>
</evidence>
<keyword evidence="2" id="KW-1185">Reference proteome</keyword>
<gene>
    <name evidence="1" type="ORF">D1Z90_13030</name>
</gene>
<comment type="caution">
    <text evidence="1">The sequence shown here is derived from an EMBL/GenBank/DDBJ whole genome shotgun (WGS) entry which is preliminary data.</text>
</comment>
<dbReference type="EMBL" id="QZCH01000017">
    <property type="protein sequence ID" value="RJG42392.1"/>
    <property type="molecule type" value="Genomic_DNA"/>
</dbReference>
<dbReference type="RefSeq" id="WP_119911214.1">
    <property type="nucleotide sequence ID" value="NZ_QZCH01000017.1"/>
</dbReference>
<dbReference type="AlphaFoldDB" id="A0A418YD06"/>
<reference evidence="1 2" key="1">
    <citation type="submission" date="2018-09" db="EMBL/GenBank/DDBJ databases">
        <authorList>
            <person name="Wang F."/>
        </authorList>
    </citation>
    <scope>NUCLEOTIDE SEQUENCE [LARGE SCALE GENOMIC DNA]</scope>
    <source>
        <strain evidence="1 2">PLHSC7-2</strain>
    </source>
</reference>
<evidence type="ECO:0000313" key="1">
    <source>
        <dbReference type="EMBL" id="RJG42392.1"/>
    </source>
</evidence>
<evidence type="ECO:0000313" key="2">
    <source>
        <dbReference type="Proteomes" id="UP000283255"/>
    </source>
</evidence>
<reference evidence="1 2" key="2">
    <citation type="submission" date="2019-01" db="EMBL/GenBank/DDBJ databases">
        <title>Motilimonas pumilus sp. nov., isolated from the gut of sea cucumber (Apostichopus japonicus).</title>
        <authorList>
            <person name="Wang F.-Q."/>
            <person name="Ren L.-H."/>
            <person name="Lin Y.-W."/>
            <person name="Sun G.-H."/>
            <person name="Du Z.-J."/>
            <person name="Zhao J.-X."/>
            <person name="Liu X.-J."/>
            <person name="Liu L.-J."/>
        </authorList>
    </citation>
    <scope>NUCLEOTIDE SEQUENCE [LARGE SCALE GENOMIC DNA]</scope>
    <source>
        <strain evidence="1 2">PLHSC7-2</strain>
    </source>
</reference>
<name>A0A418YD06_9GAMM</name>
<organism evidence="1 2">
    <name type="scientific">Motilimonas pumila</name>
    <dbReference type="NCBI Taxonomy" id="2303987"/>
    <lineage>
        <taxon>Bacteria</taxon>
        <taxon>Pseudomonadati</taxon>
        <taxon>Pseudomonadota</taxon>
        <taxon>Gammaproteobacteria</taxon>
        <taxon>Alteromonadales</taxon>
        <taxon>Alteromonadales genera incertae sedis</taxon>
        <taxon>Motilimonas</taxon>
    </lineage>
</organism>
<protein>
    <recommendedName>
        <fullName evidence="3">ADP-ribosylglycohydrolase</fullName>
    </recommendedName>
</protein>